<feature type="non-terminal residue" evidence="1">
    <location>
        <position position="25"/>
    </location>
</feature>
<organism evidence="1 2">
    <name type="scientific">Trifolium medium</name>
    <dbReference type="NCBI Taxonomy" id="97028"/>
    <lineage>
        <taxon>Eukaryota</taxon>
        <taxon>Viridiplantae</taxon>
        <taxon>Streptophyta</taxon>
        <taxon>Embryophyta</taxon>
        <taxon>Tracheophyta</taxon>
        <taxon>Spermatophyta</taxon>
        <taxon>Magnoliopsida</taxon>
        <taxon>eudicotyledons</taxon>
        <taxon>Gunneridae</taxon>
        <taxon>Pentapetalae</taxon>
        <taxon>rosids</taxon>
        <taxon>fabids</taxon>
        <taxon>Fabales</taxon>
        <taxon>Fabaceae</taxon>
        <taxon>Papilionoideae</taxon>
        <taxon>50 kb inversion clade</taxon>
        <taxon>NPAAA clade</taxon>
        <taxon>Hologalegina</taxon>
        <taxon>IRL clade</taxon>
        <taxon>Trifolieae</taxon>
        <taxon>Trifolium</taxon>
    </lineage>
</organism>
<comment type="caution">
    <text evidence="1">The sequence shown here is derived from an EMBL/GenBank/DDBJ whole genome shotgun (WGS) entry which is preliminary data.</text>
</comment>
<keyword evidence="2" id="KW-1185">Reference proteome</keyword>
<accession>A0A392SPZ4</accession>
<protein>
    <submittedName>
        <fullName evidence="1">Uncharacterized protein</fullName>
    </submittedName>
</protein>
<proteinExistence type="predicted"/>
<evidence type="ECO:0000313" key="1">
    <source>
        <dbReference type="EMBL" id="MCI50948.1"/>
    </source>
</evidence>
<dbReference type="Proteomes" id="UP000265520">
    <property type="component" value="Unassembled WGS sequence"/>
</dbReference>
<name>A0A392SPZ4_9FABA</name>
<reference evidence="1 2" key="1">
    <citation type="journal article" date="2018" name="Front. Plant Sci.">
        <title>Red Clover (Trifolium pratense) and Zigzag Clover (T. medium) - A Picture of Genomic Similarities and Differences.</title>
        <authorList>
            <person name="Dluhosova J."/>
            <person name="Istvanek J."/>
            <person name="Nedelnik J."/>
            <person name="Repkova J."/>
        </authorList>
    </citation>
    <scope>NUCLEOTIDE SEQUENCE [LARGE SCALE GENOMIC DNA]</scope>
    <source>
        <strain evidence="2">cv. 10/8</strain>
        <tissue evidence="1">Leaf</tissue>
    </source>
</reference>
<evidence type="ECO:0000313" key="2">
    <source>
        <dbReference type="Proteomes" id="UP000265520"/>
    </source>
</evidence>
<sequence>MVANGVVQWWTELGSNKEFGNNRGR</sequence>
<dbReference type="AlphaFoldDB" id="A0A392SPZ4"/>
<dbReference type="EMBL" id="LXQA010424500">
    <property type="protein sequence ID" value="MCI50948.1"/>
    <property type="molecule type" value="Genomic_DNA"/>
</dbReference>